<evidence type="ECO:0000313" key="1">
    <source>
        <dbReference type="EMBL" id="RVD83781.1"/>
    </source>
</evidence>
<keyword evidence="2" id="KW-1185">Reference proteome</keyword>
<accession>A0A436ZXS9</accession>
<sequence>MMDFSNLTLYEPPLLDSSQAWEPEQILEETPLLETIPRNNESFSFLSGFENSYSSQETEFNLDEGSEFEEELSVLTDEIQSQRLVLGDSSQETQFSNQILEPPEDEDTEGERVILYNSHNKENKCLSTEMKHGKNYLSSQMTLSWDCNSTEIDFGGYKVSSQARYEIQRTFQASTSRKAINKVVADVLRDGTDGCTLGDVIHKMKKILFHETGEIVSSQPLDPFYNGTSFSNDFDNQAQQAGFLEVRKLRGSGYCIRIKLKPLARDAYSHRFNREFGPRFMKLSRPCRFQDTPTNHDLSSLCNAIMQGIDILRRHWEVIHASDASKAEKEANMESYSVIMFAVSGDGLPTQTVP</sequence>
<gene>
    <name evidence="1" type="ORF">DFL_005558</name>
</gene>
<name>A0A436ZXS9_ARTFL</name>
<organism evidence="1 2">
    <name type="scientific">Arthrobotrys flagrans</name>
    <name type="common">Nematode-trapping fungus</name>
    <name type="synonym">Trichothecium flagrans</name>
    <dbReference type="NCBI Taxonomy" id="97331"/>
    <lineage>
        <taxon>Eukaryota</taxon>
        <taxon>Fungi</taxon>
        <taxon>Dikarya</taxon>
        <taxon>Ascomycota</taxon>
        <taxon>Pezizomycotina</taxon>
        <taxon>Orbiliomycetes</taxon>
        <taxon>Orbiliales</taxon>
        <taxon>Orbiliaceae</taxon>
        <taxon>Arthrobotrys</taxon>
    </lineage>
</organism>
<proteinExistence type="predicted"/>
<dbReference type="VEuPathDB" id="FungiDB:DFL_005558"/>
<evidence type="ECO:0000313" key="2">
    <source>
        <dbReference type="Proteomes" id="UP000283090"/>
    </source>
</evidence>
<protein>
    <submittedName>
        <fullName evidence="1">Uncharacterized protein</fullName>
    </submittedName>
</protein>
<dbReference type="EMBL" id="SAEB01000007">
    <property type="protein sequence ID" value="RVD83781.1"/>
    <property type="molecule type" value="Genomic_DNA"/>
</dbReference>
<dbReference type="AlphaFoldDB" id="A0A436ZXS9"/>
<dbReference type="RefSeq" id="XP_067489325.1">
    <property type="nucleotide sequence ID" value="XM_067634834.1"/>
</dbReference>
<dbReference type="Proteomes" id="UP000283090">
    <property type="component" value="Unassembled WGS sequence"/>
</dbReference>
<comment type="caution">
    <text evidence="1">The sequence shown here is derived from an EMBL/GenBank/DDBJ whole genome shotgun (WGS) entry which is preliminary data.</text>
</comment>
<dbReference type="GeneID" id="93587869"/>
<reference evidence="1 2" key="1">
    <citation type="submission" date="2019-01" db="EMBL/GenBank/DDBJ databases">
        <title>Intercellular communication is required for trap formation in the nematode-trapping fungus Duddingtonia flagrans.</title>
        <authorList>
            <person name="Youssar L."/>
            <person name="Wernet V."/>
            <person name="Hensel N."/>
            <person name="Hildebrandt H.-G."/>
            <person name="Fischer R."/>
        </authorList>
    </citation>
    <scope>NUCLEOTIDE SEQUENCE [LARGE SCALE GENOMIC DNA]</scope>
    <source>
        <strain evidence="1 2">CBS H-5679</strain>
    </source>
</reference>